<dbReference type="Proteomes" id="UP000015523">
    <property type="component" value="Unassembled WGS sequence"/>
</dbReference>
<keyword evidence="2" id="KW-0472">Membrane</keyword>
<dbReference type="PATRIC" id="fig|1346791.3.peg.3808"/>
<dbReference type="EMBL" id="AUWY01000120">
    <property type="protein sequence ID" value="EQB30578.1"/>
    <property type="molecule type" value="Genomic_DNA"/>
</dbReference>
<keyword evidence="4" id="KW-1185">Reference proteome</keyword>
<feature type="transmembrane region" description="Helical" evidence="2">
    <location>
        <begin position="20"/>
        <end position="37"/>
    </location>
</feature>
<evidence type="ECO:0000256" key="2">
    <source>
        <dbReference type="SAM" id="Phobius"/>
    </source>
</evidence>
<accession>T0KAR5</accession>
<dbReference type="STRING" id="1346791.M529_19705"/>
<name>T0KAR5_9SPHN</name>
<evidence type="ECO:0000256" key="1">
    <source>
        <dbReference type="SAM" id="MobiDB-lite"/>
    </source>
</evidence>
<dbReference type="eggNOG" id="ENOG5031CAU">
    <property type="taxonomic scope" value="Bacteria"/>
</dbReference>
<feature type="region of interest" description="Disordered" evidence="1">
    <location>
        <begin position="46"/>
        <end position="66"/>
    </location>
</feature>
<organism evidence="3 4">
    <name type="scientific">Sphingobium ummariense RL-3</name>
    <dbReference type="NCBI Taxonomy" id="1346791"/>
    <lineage>
        <taxon>Bacteria</taxon>
        <taxon>Pseudomonadati</taxon>
        <taxon>Pseudomonadota</taxon>
        <taxon>Alphaproteobacteria</taxon>
        <taxon>Sphingomonadales</taxon>
        <taxon>Sphingomonadaceae</taxon>
        <taxon>Sphingobium</taxon>
    </lineage>
</organism>
<protein>
    <submittedName>
        <fullName evidence="3">Uncharacterized protein</fullName>
    </submittedName>
</protein>
<sequence>MEENMTDPDQPSPRRAGRAAAWVIGILLAIILVLFVARNVWHGEELKEDQATGANTADHYRDRSNY</sequence>
<proteinExistence type="predicted"/>
<keyword evidence="2" id="KW-0812">Transmembrane</keyword>
<reference evidence="3 4" key="1">
    <citation type="journal article" date="2013" name="Genome Announc.">
        <title>Draft Genome Sequence of Sphingobium ummariense Strain RL-3, a Hexachlorocyclohexane-Degrading Bacterium.</title>
        <authorList>
            <person name="Kohli P."/>
            <person name="Dua A."/>
            <person name="Sangwan N."/>
            <person name="Oldach P."/>
            <person name="Khurana J.P."/>
            <person name="Lal R."/>
        </authorList>
    </citation>
    <scope>NUCLEOTIDE SEQUENCE [LARGE SCALE GENOMIC DNA]</scope>
    <source>
        <strain evidence="3 4">RL-3</strain>
    </source>
</reference>
<dbReference type="AlphaFoldDB" id="T0KAR5"/>
<comment type="caution">
    <text evidence="3">The sequence shown here is derived from an EMBL/GenBank/DDBJ whole genome shotgun (WGS) entry which is preliminary data.</text>
</comment>
<evidence type="ECO:0000313" key="4">
    <source>
        <dbReference type="Proteomes" id="UP000015523"/>
    </source>
</evidence>
<keyword evidence="2" id="KW-1133">Transmembrane helix</keyword>
<evidence type="ECO:0000313" key="3">
    <source>
        <dbReference type="EMBL" id="EQB30578.1"/>
    </source>
</evidence>
<gene>
    <name evidence="3" type="ORF">M529_19705</name>
</gene>